<dbReference type="Proteomes" id="UP000243255">
    <property type="component" value="Unassembled WGS sequence"/>
</dbReference>
<keyword evidence="1" id="KW-0472">Membrane</keyword>
<dbReference type="AlphaFoldDB" id="A0A1M5KPR9"/>
<feature type="transmembrane region" description="Helical" evidence="1">
    <location>
        <begin position="57"/>
        <end position="76"/>
    </location>
</feature>
<sequence length="185" mass="21829">MKKINEINKTMNLLITVSLIYAVIEMRLEFLAPIATIIIPYKFMKYKDNESIRNDKLINNLFIFNLIVFLSVIFITKNVNHLVISIIANISIAFIYYKISYFVGVNKKVMYEDPKLLYNELMKRVIILEKVYLNTEEEIRNAKTEKAKEDLMVRLNLIGAKIEEIRLHIKILDKQIKEDNLDNNK</sequence>
<proteinExistence type="predicted"/>
<keyword evidence="1" id="KW-1133">Transmembrane helix</keyword>
<reference evidence="3" key="1">
    <citation type="submission" date="2016-11" db="EMBL/GenBank/DDBJ databases">
        <authorList>
            <person name="Varghese N."/>
            <person name="Submissions S."/>
        </authorList>
    </citation>
    <scope>NUCLEOTIDE SEQUENCE [LARGE SCALE GENOMIC DNA]</scope>
    <source>
        <strain evidence="3">DSM 2635</strain>
    </source>
</reference>
<evidence type="ECO:0000313" key="3">
    <source>
        <dbReference type="Proteomes" id="UP000243255"/>
    </source>
</evidence>
<dbReference type="RefSeq" id="WP_073123850.1">
    <property type="nucleotide sequence ID" value="NZ_BAABCH010000103.1"/>
</dbReference>
<feature type="transmembrane region" description="Helical" evidence="1">
    <location>
        <begin position="82"/>
        <end position="99"/>
    </location>
</feature>
<evidence type="ECO:0000256" key="1">
    <source>
        <dbReference type="SAM" id="Phobius"/>
    </source>
</evidence>
<protein>
    <submittedName>
        <fullName evidence="2">Uncharacterized protein</fullName>
    </submittedName>
</protein>
<accession>A0A1M5KPR9</accession>
<dbReference type="EMBL" id="FQWX01000003">
    <property type="protein sequence ID" value="SHG54670.1"/>
    <property type="molecule type" value="Genomic_DNA"/>
</dbReference>
<name>A0A1M5KPR9_9FIRM</name>
<evidence type="ECO:0000313" key="2">
    <source>
        <dbReference type="EMBL" id="SHG54670.1"/>
    </source>
</evidence>
<organism evidence="2 3">
    <name type="scientific">Asaccharospora irregularis DSM 2635</name>
    <dbReference type="NCBI Taxonomy" id="1121321"/>
    <lineage>
        <taxon>Bacteria</taxon>
        <taxon>Bacillati</taxon>
        <taxon>Bacillota</taxon>
        <taxon>Clostridia</taxon>
        <taxon>Peptostreptococcales</taxon>
        <taxon>Peptostreptococcaceae</taxon>
        <taxon>Asaccharospora</taxon>
    </lineage>
</organism>
<dbReference type="OrthoDB" id="1753409at2"/>
<keyword evidence="1" id="KW-0812">Transmembrane</keyword>
<gene>
    <name evidence="2" type="ORF">SAMN04488530_10363</name>
</gene>
<keyword evidence="3" id="KW-1185">Reference proteome</keyword>